<organism evidence="2 3">
    <name type="scientific">Jeotgalibacillus malaysiensis</name>
    <dbReference type="NCBI Taxonomy" id="1508404"/>
    <lineage>
        <taxon>Bacteria</taxon>
        <taxon>Bacillati</taxon>
        <taxon>Bacillota</taxon>
        <taxon>Bacilli</taxon>
        <taxon>Bacillales</taxon>
        <taxon>Caryophanaceae</taxon>
        <taxon>Jeotgalibacillus</taxon>
    </lineage>
</organism>
<evidence type="ECO:0000256" key="1">
    <source>
        <dbReference type="SAM" id="Phobius"/>
    </source>
</evidence>
<reference evidence="2 3" key="1">
    <citation type="submission" date="2014-08" db="EMBL/GenBank/DDBJ databases">
        <title>Complete genome of a marine bacteria Jeotgalibacillus malaysiensis.</title>
        <authorList>
            <person name="Yaakop A.S."/>
            <person name="Chan K.-G."/>
            <person name="Goh K.M."/>
        </authorList>
    </citation>
    <scope>NUCLEOTIDE SEQUENCE [LARGE SCALE GENOMIC DNA]</scope>
    <source>
        <strain evidence="2 3">D5</strain>
    </source>
</reference>
<accession>A0A0B5AIM5</accession>
<keyword evidence="1" id="KW-0472">Membrane</keyword>
<dbReference type="AlphaFoldDB" id="A0A0B5AIM5"/>
<protein>
    <submittedName>
        <fullName evidence="2">Uncharacterized protein</fullName>
    </submittedName>
</protein>
<gene>
    <name evidence="2" type="ORF">JMA_09180</name>
</gene>
<dbReference type="KEGG" id="jeo:JMA_09180"/>
<keyword evidence="3" id="KW-1185">Reference proteome</keyword>
<dbReference type="OrthoDB" id="2936402at2"/>
<proteinExistence type="predicted"/>
<feature type="transmembrane region" description="Helical" evidence="1">
    <location>
        <begin position="7"/>
        <end position="28"/>
    </location>
</feature>
<name>A0A0B5AIM5_9BACL</name>
<keyword evidence="1" id="KW-1133">Transmembrane helix</keyword>
<keyword evidence="1" id="KW-0812">Transmembrane</keyword>
<dbReference type="HOGENOM" id="CLU_2682887_0_0_9"/>
<dbReference type="EMBL" id="CP009416">
    <property type="protein sequence ID" value="AJD90235.1"/>
    <property type="molecule type" value="Genomic_DNA"/>
</dbReference>
<evidence type="ECO:0000313" key="2">
    <source>
        <dbReference type="EMBL" id="AJD90235.1"/>
    </source>
</evidence>
<feature type="transmembrane region" description="Helical" evidence="1">
    <location>
        <begin position="40"/>
        <end position="73"/>
    </location>
</feature>
<dbReference type="BioCyc" id="JESP1508404:G14D9-10150-MONOMER"/>
<evidence type="ECO:0000313" key="3">
    <source>
        <dbReference type="Proteomes" id="UP000031449"/>
    </source>
</evidence>
<dbReference type="Proteomes" id="UP000031449">
    <property type="component" value="Chromosome"/>
</dbReference>
<sequence>MKAIKIGSILIVPFIILFLIFSTWIGYIAESMSDYYDFKWLAIAGIVAGYMLQFYKTGVGLTLIVLSIFIWFLI</sequence>
<dbReference type="STRING" id="1508404.JMA_09180"/>